<comment type="similarity">
    <text evidence="1 4">Belongs to the eukaryotic ribosomal protein eS26 family.</text>
</comment>
<organism evidence="6 7">
    <name type="scientific">Catagonus wagneri</name>
    <name type="common">Chacoan peccary</name>
    <dbReference type="NCBI Taxonomy" id="51154"/>
    <lineage>
        <taxon>Eukaryota</taxon>
        <taxon>Metazoa</taxon>
        <taxon>Chordata</taxon>
        <taxon>Craniata</taxon>
        <taxon>Vertebrata</taxon>
        <taxon>Euteleostomi</taxon>
        <taxon>Mammalia</taxon>
        <taxon>Eutheria</taxon>
        <taxon>Laurasiatheria</taxon>
        <taxon>Artiodactyla</taxon>
        <taxon>Suina</taxon>
        <taxon>Tayassuidae</taxon>
        <taxon>Catagonus</taxon>
    </lineage>
</organism>
<reference evidence="6" key="2">
    <citation type="submission" date="2025-09" db="UniProtKB">
        <authorList>
            <consortium name="Ensembl"/>
        </authorList>
    </citation>
    <scope>IDENTIFICATION</scope>
</reference>
<dbReference type="Gene3D" id="3.30.1740.20">
    <property type="entry name" value="Ribosomal protein S26e"/>
    <property type="match status" value="1"/>
</dbReference>
<evidence type="ECO:0000256" key="2">
    <source>
        <dbReference type="ARBA" id="ARBA00022980"/>
    </source>
</evidence>
<dbReference type="InterPro" id="IPR038551">
    <property type="entry name" value="Ribosomal_eS26_sf"/>
</dbReference>
<dbReference type="Proteomes" id="UP000694540">
    <property type="component" value="Unplaced"/>
</dbReference>
<dbReference type="GO" id="GO:0006412">
    <property type="term" value="P:translation"/>
    <property type="evidence" value="ECO:0007669"/>
    <property type="project" value="InterPro"/>
</dbReference>
<dbReference type="PANTHER" id="PTHR12538">
    <property type="entry name" value="40S RIBOSOMAL PROTEIN S26"/>
    <property type="match status" value="1"/>
</dbReference>
<dbReference type="GeneTree" id="ENSGT00390000002517"/>
<reference evidence="6" key="1">
    <citation type="submission" date="2025-08" db="UniProtKB">
        <authorList>
            <consortium name="Ensembl"/>
        </authorList>
    </citation>
    <scope>IDENTIFICATION</scope>
</reference>
<dbReference type="Pfam" id="PF01283">
    <property type="entry name" value="Ribosomal_S26e"/>
    <property type="match status" value="1"/>
</dbReference>
<dbReference type="PANTHER" id="PTHR12538:SF0">
    <property type="entry name" value="40S RIBOSOMAL PROTEIN S26"/>
    <property type="match status" value="1"/>
</dbReference>
<dbReference type="GO" id="GO:0003735">
    <property type="term" value="F:structural constituent of ribosome"/>
    <property type="evidence" value="ECO:0007669"/>
    <property type="project" value="InterPro"/>
</dbReference>
<name>A0A8C3W4D9_9CETA</name>
<evidence type="ECO:0000313" key="7">
    <source>
        <dbReference type="Proteomes" id="UP000694540"/>
    </source>
</evidence>
<evidence type="ECO:0000313" key="6">
    <source>
        <dbReference type="Ensembl" id="ENSCWAP00000010770.1"/>
    </source>
</evidence>
<evidence type="ECO:0000256" key="5">
    <source>
        <dbReference type="SAM" id="MobiDB-lite"/>
    </source>
</evidence>
<dbReference type="GO" id="GO:0022627">
    <property type="term" value="C:cytosolic small ribosomal subunit"/>
    <property type="evidence" value="ECO:0007669"/>
    <property type="project" value="TreeGrafter"/>
</dbReference>
<dbReference type="Ensembl" id="ENSCWAT00000011722.1">
    <property type="protein sequence ID" value="ENSCWAP00000010770.1"/>
    <property type="gene ID" value="ENSCWAG00000008428.1"/>
</dbReference>
<protein>
    <recommendedName>
        <fullName evidence="4">40S ribosomal protein S26</fullName>
    </recommendedName>
</protein>
<dbReference type="AlphaFoldDB" id="A0A8C3W4D9"/>
<dbReference type="GO" id="GO:0003729">
    <property type="term" value="F:mRNA binding"/>
    <property type="evidence" value="ECO:0007669"/>
    <property type="project" value="TreeGrafter"/>
</dbReference>
<evidence type="ECO:0000256" key="3">
    <source>
        <dbReference type="ARBA" id="ARBA00023274"/>
    </source>
</evidence>
<evidence type="ECO:0000256" key="1">
    <source>
        <dbReference type="ARBA" id="ARBA00008596"/>
    </source>
</evidence>
<keyword evidence="2 4" id="KW-0689">Ribosomal protein</keyword>
<proteinExistence type="inferred from homology"/>
<sequence length="182" mass="19725">MTKRTPHWLPDTVRCWPCSGAPWPEWPGKAPKGTAKARWATQVGVKGVAAPGWILLGRVACAWAGKQAANGRAGQGRGHEQPVRCTNCARRVPRDKAIKKFIIRNTVGAAAVRDISKASVFDASVLPELYVNLRYRLSCAAHGQLVGNRPRGAREDRTPPPPFRPAGAAHDLLQSPCKELSP</sequence>
<feature type="region of interest" description="Disordered" evidence="5">
    <location>
        <begin position="147"/>
        <end position="182"/>
    </location>
</feature>
<accession>A0A8C3W4D9</accession>
<dbReference type="InterPro" id="IPR000892">
    <property type="entry name" value="Ribosomal_eS26"/>
</dbReference>
<keyword evidence="3 4" id="KW-0687">Ribonucleoprotein</keyword>
<keyword evidence="7" id="KW-1185">Reference proteome</keyword>
<evidence type="ECO:0000256" key="4">
    <source>
        <dbReference type="RuleBase" id="RU363128"/>
    </source>
</evidence>